<dbReference type="Proteomes" id="UP000028486">
    <property type="component" value="Chromosome"/>
</dbReference>
<dbReference type="InterPro" id="IPR046357">
    <property type="entry name" value="PPIase_dom_sf"/>
</dbReference>
<name>A0A076F9Y4_9BACT</name>
<protein>
    <submittedName>
        <fullName evidence="4">SurA-like chaperone / peptidyl-prolyl cis-trans isomerase</fullName>
    </submittedName>
</protein>
<dbReference type="eggNOG" id="COG0760">
    <property type="taxonomic scope" value="Bacteria"/>
</dbReference>
<accession>A0A076F9Y4</accession>
<dbReference type="InterPro" id="IPR050245">
    <property type="entry name" value="PrsA_foldase"/>
</dbReference>
<dbReference type="Gene3D" id="6.10.140.970">
    <property type="match status" value="1"/>
</dbReference>
<evidence type="ECO:0000313" key="5">
    <source>
        <dbReference type="Proteomes" id="UP000028486"/>
    </source>
</evidence>
<gene>
    <name evidence="4" type="primary">peb4</name>
    <name evidence="4" type="ORF">CIG1485E_0657</name>
</gene>
<dbReference type="RefSeq" id="WP_038453681.1">
    <property type="nucleotide sequence ID" value="NZ_CP009043.1"/>
</dbReference>
<dbReference type="PANTHER" id="PTHR47245">
    <property type="entry name" value="PEPTIDYLPROLYL ISOMERASE"/>
    <property type="match status" value="1"/>
</dbReference>
<keyword evidence="1 4" id="KW-0413">Isomerase</keyword>
<dbReference type="PANTHER" id="PTHR47245:SF2">
    <property type="entry name" value="PEPTIDYL-PROLYL CIS-TRANS ISOMERASE HP_0175-RELATED"/>
    <property type="match status" value="1"/>
</dbReference>
<reference evidence="5" key="1">
    <citation type="journal article" date="2014" name="Genome Announc.">
        <title>Complete Genome Sequence of Campylobacter iguaniorum Strain 1485ET, Isolated from a Bearded Dragon (Pogona vitticeps).</title>
        <authorList>
            <person name="Gilbert M.J."/>
            <person name="Miller W.G."/>
            <person name="Yee E."/>
            <person name="Kik M."/>
            <person name="Wagenaar J.A."/>
            <person name="Duim B."/>
        </authorList>
    </citation>
    <scope>NUCLEOTIDE SEQUENCE [LARGE SCALE GENOMIC DNA]</scope>
    <source>
        <strain evidence="5">1485E</strain>
    </source>
</reference>
<feature type="chain" id="PRO_5007754553" evidence="2">
    <location>
        <begin position="20"/>
        <end position="269"/>
    </location>
</feature>
<keyword evidence="2" id="KW-0732">Signal</keyword>
<organism evidence="4 5">
    <name type="scientific">Campylobacter iguaniorum</name>
    <dbReference type="NCBI Taxonomy" id="1244531"/>
    <lineage>
        <taxon>Bacteria</taxon>
        <taxon>Pseudomonadati</taxon>
        <taxon>Campylobacterota</taxon>
        <taxon>Epsilonproteobacteria</taxon>
        <taxon>Campylobacterales</taxon>
        <taxon>Campylobacteraceae</taxon>
        <taxon>Campylobacter</taxon>
    </lineage>
</organism>
<sequence length="269" mass="29971">MKKGLALALSLAAAMSLNAAVLATVNGQNITDEDLAPALGSHMSELEKIPAEMKKNLLDRVIERQLMVEQAKKDGINQDPEYKKAIADITDNVAVNIWMKKQFEGLKVDEKKVKDLYEQNKDKYVVPAQAKAKHILVASEKEAKDIIKSLNGLKGDALDKKFSQIAKEKSIDKSSAQNGGELGWFGESQMVPSFGKASFELKKGEMTKQPVQSEFGYHIILKEDSKPQTALAYDKVKGKIETQLKTDEFRNVMQKKVDELKKAAKIEYK</sequence>
<evidence type="ECO:0000259" key="3">
    <source>
        <dbReference type="PROSITE" id="PS50198"/>
    </source>
</evidence>
<evidence type="ECO:0000256" key="1">
    <source>
        <dbReference type="PROSITE-ProRule" id="PRU00278"/>
    </source>
</evidence>
<evidence type="ECO:0000256" key="2">
    <source>
        <dbReference type="SAM" id="SignalP"/>
    </source>
</evidence>
<dbReference type="PATRIC" id="fig|1244531.5.peg.660"/>
<dbReference type="STRING" id="1244531.CIG2463D_0657"/>
<dbReference type="SUPFAM" id="SSF109998">
    <property type="entry name" value="Triger factor/SurA peptide-binding domain-like"/>
    <property type="match status" value="1"/>
</dbReference>
<dbReference type="PROSITE" id="PS50198">
    <property type="entry name" value="PPIC_PPIASE_2"/>
    <property type="match status" value="1"/>
</dbReference>
<dbReference type="InterPro" id="IPR000297">
    <property type="entry name" value="PPIase_PpiC"/>
</dbReference>
<dbReference type="Gene3D" id="3.10.50.40">
    <property type="match status" value="1"/>
</dbReference>
<dbReference type="InterPro" id="IPR027304">
    <property type="entry name" value="Trigger_fact/SurA_dom_sf"/>
</dbReference>
<feature type="domain" description="PpiC" evidence="3">
    <location>
        <begin position="127"/>
        <end position="224"/>
    </location>
</feature>
<dbReference type="Pfam" id="PF13616">
    <property type="entry name" value="Rotamase_3"/>
    <property type="match status" value="1"/>
</dbReference>
<dbReference type="KEGG" id="caj:CIG1485E_0657"/>
<dbReference type="SUPFAM" id="SSF54534">
    <property type="entry name" value="FKBP-like"/>
    <property type="match status" value="1"/>
</dbReference>
<keyword evidence="5" id="KW-1185">Reference proteome</keyword>
<dbReference type="Gene3D" id="1.10.8.1040">
    <property type="match status" value="1"/>
</dbReference>
<evidence type="ECO:0000313" key="4">
    <source>
        <dbReference type="EMBL" id="AII14513.1"/>
    </source>
</evidence>
<dbReference type="EMBL" id="CP009043">
    <property type="protein sequence ID" value="AII14513.1"/>
    <property type="molecule type" value="Genomic_DNA"/>
</dbReference>
<dbReference type="HOGENOM" id="CLU_034646_1_2_7"/>
<dbReference type="GO" id="GO:0003755">
    <property type="term" value="F:peptidyl-prolyl cis-trans isomerase activity"/>
    <property type="evidence" value="ECO:0007669"/>
    <property type="project" value="UniProtKB-KW"/>
</dbReference>
<proteinExistence type="predicted"/>
<keyword evidence="1" id="KW-0697">Rotamase</keyword>
<dbReference type="AlphaFoldDB" id="A0A076F9Y4"/>
<dbReference type="OrthoDB" id="14196at2"/>
<feature type="signal peptide" evidence="2">
    <location>
        <begin position="1"/>
        <end position="19"/>
    </location>
</feature>